<feature type="domain" description="Peptidase M14" evidence="9">
    <location>
        <begin position="21"/>
        <end position="315"/>
    </location>
</feature>
<keyword evidence="7" id="KW-0482">Metalloprotease</keyword>
<sequence length="320" mass="36829">MLFLSLQLENVANAKIVKINKPYSYEMLENDLSKINEKYQEKVKIKSIGTTHFGRDIWAIKLGKGKKNVVLIGSHHGREWLTSLMLMKMLESYAASYEEKGLFGFKSNHILNEVSLWFVPMLNPDGVAIQQNDLKSFPSKHLELLVKMNEGSDNFKRWKANGMGIDLNRQYPAGWDRLNQDPASPSYKFYKGEKPLESKEVFSLTKFIKEINPSIAVAYHTAGREIFWNYKNGKHLKRDKLVAKQISKITGYKLTKPEKDAVGGGFTDWFITTYHRPAMTIEICYLVGETNPPLSVFKKEWKRNRYVGLKLAEEAKQIPD</sequence>
<comment type="cofactor">
    <cofactor evidence="1">
        <name>Zn(2+)</name>
        <dbReference type="ChEBI" id="CHEBI:29105"/>
    </cofactor>
</comment>
<dbReference type="PRINTS" id="PR00765">
    <property type="entry name" value="CRBOXYPTASEA"/>
</dbReference>
<keyword evidence="6" id="KW-0862">Zinc</keyword>
<dbReference type="SMART" id="SM00631">
    <property type="entry name" value="Zn_pept"/>
    <property type="match status" value="1"/>
</dbReference>
<dbReference type="InterPro" id="IPR000834">
    <property type="entry name" value="Peptidase_M14"/>
</dbReference>
<keyword evidence="3" id="KW-0645">Protease</keyword>
<keyword evidence="5" id="KW-0378">Hydrolase</keyword>
<protein>
    <submittedName>
        <fullName evidence="10">Carboxypeptidase</fullName>
    </submittedName>
</protein>
<evidence type="ECO:0000256" key="1">
    <source>
        <dbReference type="ARBA" id="ARBA00001947"/>
    </source>
</evidence>
<dbReference type="SUPFAM" id="SSF53187">
    <property type="entry name" value="Zn-dependent exopeptidases"/>
    <property type="match status" value="1"/>
</dbReference>
<keyword evidence="4" id="KW-0479">Metal-binding</keyword>
<gene>
    <name evidence="10" type="ORF">HFZ78_09965</name>
</gene>
<name>A0A6H1PBG0_PRIMG</name>
<keyword evidence="10" id="KW-0121">Carboxypeptidase</keyword>
<feature type="active site" description="Proton donor/acceptor" evidence="8">
    <location>
        <position position="282"/>
    </location>
</feature>
<dbReference type="InterPro" id="IPR057246">
    <property type="entry name" value="CARBOXYPEPT_ZN_1"/>
</dbReference>
<proteinExistence type="inferred from homology"/>
<dbReference type="GO" id="GO:0006508">
    <property type="term" value="P:proteolysis"/>
    <property type="evidence" value="ECO:0007669"/>
    <property type="project" value="UniProtKB-KW"/>
</dbReference>
<evidence type="ECO:0000256" key="3">
    <source>
        <dbReference type="ARBA" id="ARBA00022670"/>
    </source>
</evidence>
<dbReference type="EMBL" id="CP051128">
    <property type="protein sequence ID" value="QIZ10883.1"/>
    <property type="molecule type" value="Genomic_DNA"/>
</dbReference>
<evidence type="ECO:0000256" key="8">
    <source>
        <dbReference type="PROSITE-ProRule" id="PRU01379"/>
    </source>
</evidence>
<organism evidence="10 11">
    <name type="scientific">Priestia megaterium</name>
    <name type="common">Bacillus megaterium</name>
    <dbReference type="NCBI Taxonomy" id="1404"/>
    <lineage>
        <taxon>Bacteria</taxon>
        <taxon>Bacillati</taxon>
        <taxon>Bacillota</taxon>
        <taxon>Bacilli</taxon>
        <taxon>Bacillales</taxon>
        <taxon>Bacillaceae</taxon>
        <taxon>Priestia</taxon>
    </lineage>
</organism>
<evidence type="ECO:0000256" key="6">
    <source>
        <dbReference type="ARBA" id="ARBA00022833"/>
    </source>
</evidence>
<evidence type="ECO:0000256" key="7">
    <source>
        <dbReference type="ARBA" id="ARBA00023049"/>
    </source>
</evidence>
<dbReference type="AlphaFoldDB" id="A0A6H1PBG0"/>
<dbReference type="GO" id="GO:0008270">
    <property type="term" value="F:zinc ion binding"/>
    <property type="evidence" value="ECO:0007669"/>
    <property type="project" value="InterPro"/>
</dbReference>
<dbReference type="PROSITE" id="PS52035">
    <property type="entry name" value="PEPTIDASE_M14"/>
    <property type="match status" value="1"/>
</dbReference>
<dbReference type="GO" id="GO:0004181">
    <property type="term" value="F:metallocarboxypeptidase activity"/>
    <property type="evidence" value="ECO:0007669"/>
    <property type="project" value="InterPro"/>
</dbReference>
<dbReference type="Pfam" id="PF00246">
    <property type="entry name" value="Peptidase_M14"/>
    <property type="match status" value="1"/>
</dbReference>
<reference evidence="10 11" key="2">
    <citation type="submission" date="2020-04" db="EMBL/GenBank/DDBJ databases">
        <authorList>
            <person name="Fomenkov A."/>
            <person name="Anton B.P."/>
            <person name="Roberts R.J."/>
        </authorList>
    </citation>
    <scope>NUCLEOTIDE SEQUENCE [LARGE SCALE GENOMIC DNA]</scope>
    <source>
        <strain evidence="10 11">S2</strain>
    </source>
</reference>
<evidence type="ECO:0000256" key="5">
    <source>
        <dbReference type="ARBA" id="ARBA00022801"/>
    </source>
</evidence>
<evidence type="ECO:0000256" key="2">
    <source>
        <dbReference type="ARBA" id="ARBA00005988"/>
    </source>
</evidence>
<dbReference type="Proteomes" id="UP000501868">
    <property type="component" value="Chromosome"/>
</dbReference>
<dbReference type="PROSITE" id="PS00132">
    <property type="entry name" value="CARBOXYPEPT_ZN_1"/>
    <property type="match status" value="1"/>
</dbReference>
<evidence type="ECO:0000313" key="10">
    <source>
        <dbReference type="EMBL" id="QIZ10883.1"/>
    </source>
</evidence>
<comment type="similarity">
    <text evidence="2 8">Belongs to the peptidase M14 family.</text>
</comment>
<evidence type="ECO:0000313" key="11">
    <source>
        <dbReference type="Proteomes" id="UP000501868"/>
    </source>
</evidence>
<evidence type="ECO:0000256" key="4">
    <source>
        <dbReference type="ARBA" id="ARBA00022723"/>
    </source>
</evidence>
<accession>A0A6H1PBG0</accession>
<dbReference type="PANTHER" id="PTHR11705:SF143">
    <property type="entry name" value="SLL0236 PROTEIN"/>
    <property type="match status" value="1"/>
</dbReference>
<dbReference type="PANTHER" id="PTHR11705">
    <property type="entry name" value="PROTEASE FAMILY M14 CARBOXYPEPTIDASE A,B"/>
    <property type="match status" value="1"/>
</dbReference>
<evidence type="ECO:0000259" key="9">
    <source>
        <dbReference type="PROSITE" id="PS52035"/>
    </source>
</evidence>
<reference evidence="10 11" key="1">
    <citation type="submission" date="2020-04" db="EMBL/GenBank/DDBJ databases">
        <title>Genome-Wide Identification of 5-Methylcytosine Sites in Bacterial Genomes By High-Throughput Sequencing of MspJI Restriction Fragments.</title>
        <authorList>
            <person name="Wu V."/>
        </authorList>
    </citation>
    <scope>NUCLEOTIDE SEQUENCE [LARGE SCALE GENOMIC DNA]</scope>
    <source>
        <strain evidence="10 11">S2</strain>
    </source>
</reference>
<dbReference type="GO" id="GO:0005615">
    <property type="term" value="C:extracellular space"/>
    <property type="evidence" value="ECO:0007669"/>
    <property type="project" value="TreeGrafter"/>
</dbReference>
<dbReference type="Gene3D" id="3.40.630.10">
    <property type="entry name" value="Zn peptidases"/>
    <property type="match status" value="1"/>
</dbReference>